<dbReference type="GO" id="GO:0015662">
    <property type="term" value="F:P-type ion transporter activity"/>
    <property type="evidence" value="ECO:0007669"/>
    <property type="project" value="UniProtKB-ARBA"/>
</dbReference>
<dbReference type="InterPro" id="IPR036412">
    <property type="entry name" value="HAD-like_sf"/>
</dbReference>
<organism evidence="13 14">
    <name type="scientific">Leptomonas pyrrhocoris</name>
    <name type="common">Firebug parasite</name>
    <dbReference type="NCBI Taxonomy" id="157538"/>
    <lineage>
        <taxon>Eukaryota</taxon>
        <taxon>Discoba</taxon>
        <taxon>Euglenozoa</taxon>
        <taxon>Kinetoplastea</taxon>
        <taxon>Metakinetoplastina</taxon>
        <taxon>Trypanosomatida</taxon>
        <taxon>Trypanosomatidae</taxon>
        <taxon>Leishmaniinae</taxon>
        <taxon>Leptomonas</taxon>
    </lineage>
</organism>
<feature type="transmembrane region" description="Helical" evidence="11">
    <location>
        <begin position="442"/>
        <end position="461"/>
    </location>
</feature>
<evidence type="ECO:0000256" key="5">
    <source>
        <dbReference type="ARBA" id="ARBA00022741"/>
    </source>
</evidence>
<dbReference type="GO" id="GO:0046873">
    <property type="term" value="F:metal ion transmembrane transporter activity"/>
    <property type="evidence" value="ECO:0007669"/>
    <property type="project" value="UniProtKB-ARBA"/>
</dbReference>
<keyword evidence="7" id="KW-1278">Translocase</keyword>
<dbReference type="SUPFAM" id="SSF56784">
    <property type="entry name" value="HAD-like"/>
    <property type="match status" value="1"/>
</dbReference>
<sequence length="1226" mass="133124">MPVNNREKGGFHPPDAFSSAEPAAAMHQDPNADIAAAPAAAPAGGPPVAQVAAASSDAAGGASSAAPRHSPNDRSPAAAQSESPPAPTTAAASGAFTSSSNQPSKGVDLDEVDIEPKAKSTEAEVVQPDYMYDSAEAQFADGENGGAKDKDVEMAEVDADTTSTAAARREGHVDSDENAMNFGDEQGDEPTPEFYDPADKFWALQLKNVFELVQLEDPLSGLENEDAPRHAKALGDNIIPIKGGPSWIIILLNQFKNAITIVLLIVIVISGVFKDWAEFGVVLFVLFFNAFLGFYQEYGAEKSLASLKQMTAGVAKVLRSGVPEIIFIDEVVVGDVIVLEQGASVPADCRVFESNGLEVDEALLTGEALPVVKHANVIHDPENRLALGDRKNMVYRNTLVTQGRGKAVVVAGGLHTEMGKLAKRLNDGKSGGKTALMKKLDYMMYFLFLCCAVLAVVVFAANKMKYTPATLSYATAVAIAILPESLCAVITVAMTVSVKRMAQQKCIVRKLPVLEVLGNVTDICSDKTGTLTENKMVVKKAVISVDDIYSVGGAPYETYGDFFPAMKNGVNPSPVQMSTKLDAAYIYEFMKCSALCSTTVLHISEDDADTLAGNGNPTEIAIQVMTWKAGMNRDRLEEEGWECITEYAFDSKIKRMSTAWENKAKGELYLCTKGAPERVIELCNYKLDEQGNTQHLTQEDRAKVDQHIKDLAAQGLRTICLSYRKDATRLFPIPTNQPFIDAYDRDQVEKDLVFLGIVGIYDPPRPESRPSVIACQHAGICVRMLTGDHTSTAGSIASMLNIINRRDLEDPVKLQAGPDFDKIDSDIIDSWADLPVVVGRCSPESKVRMIESLHRRKRVVAMTGDGFNDSPSIKIADIGCAMGSGVDVTKGVADLVITDDNFSTIVKAVAEGRRISQCIRKFVVHLLSSNVAEVIALICGLPISHEGESVFILSPIEILWLNMFTSAPPATGLSLDRATDDILQVPPNTAGFFTIELISDTVVYGFWLGAVTLCGFAVVLYGLTDGPAGTHCNNHDGSGCSSIWRARCTAFGILYFGLLLHSYTVRHPRLSVFRMHWFDNKWIYGSCILGTALFVPIVYVKPIAHGLFLHEMITWEWAVIAIGVIIFVASCEIYKVIKNCAFPISTVLVEVDSEGQETEEQRQKEYNTFTRAMPDDRSVEEIANENLRMSFASLAGSVATANTGSFRVPAQQQKKKKRISLFRRRA</sequence>
<dbReference type="InterPro" id="IPR023298">
    <property type="entry name" value="ATPase_P-typ_TM_dom_sf"/>
</dbReference>
<dbReference type="SUPFAM" id="SSF81665">
    <property type="entry name" value="Calcium ATPase, transmembrane domain M"/>
    <property type="match status" value="1"/>
</dbReference>
<dbReference type="SFLD" id="SFLDF00027">
    <property type="entry name" value="p-type_atpase"/>
    <property type="match status" value="1"/>
</dbReference>
<dbReference type="Gene3D" id="3.40.50.1000">
    <property type="entry name" value="HAD superfamily/HAD-like"/>
    <property type="match status" value="1"/>
</dbReference>
<dbReference type="SUPFAM" id="SSF81660">
    <property type="entry name" value="Metal cation-transporting ATPase, ATP-binding domain N"/>
    <property type="match status" value="1"/>
</dbReference>
<dbReference type="Pfam" id="PF13246">
    <property type="entry name" value="Cation_ATPase"/>
    <property type="match status" value="1"/>
</dbReference>
<feature type="transmembrane region" description="Helical" evidence="11">
    <location>
        <begin position="473"/>
        <end position="496"/>
    </location>
</feature>
<dbReference type="InterPro" id="IPR006068">
    <property type="entry name" value="ATPase_P-typ_cation-transptr_C"/>
</dbReference>
<dbReference type="FunFam" id="3.40.1110.10:FF:000123">
    <property type="entry name" value="Calcium motive P-type ATPase, putative"/>
    <property type="match status" value="1"/>
</dbReference>
<dbReference type="GO" id="GO:0016887">
    <property type="term" value="F:ATP hydrolysis activity"/>
    <property type="evidence" value="ECO:0007669"/>
    <property type="project" value="InterPro"/>
</dbReference>
<dbReference type="OrthoDB" id="116380at2759"/>
<dbReference type="InterPro" id="IPR008250">
    <property type="entry name" value="ATPase_P-typ_transduc_dom_A_sf"/>
</dbReference>
<dbReference type="PRINTS" id="PR00119">
    <property type="entry name" value="CATATPASE"/>
</dbReference>
<dbReference type="RefSeq" id="XP_015664582.1">
    <property type="nucleotide sequence ID" value="XM_015796574.1"/>
</dbReference>
<dbReference type="SFLD" id="SFLDS00003">
    <property type="entry name" value="Haloacid_Dehalogenase"/>
    <property type="match status" value="1"/>
</dbReference>
<reference evidence="13 14" key="1">
    <citation type="submission" date="2015-07" db="EMBL/GenBank/DDBJ databases">
        <title>High-quality genome of monoxenous trypanosomatid Leptomonas pyrrhocoris.</title>
        <authorList>
            <person name="Flegontov P."/>
            <person name="Butenko A."/>
            <person name="Firsov S."/>
            <person name="Vlcek C."/>
            <person name="Logacheva M.D."/>
            <person name="Field M."/>
            <person name="Filatov D."/>
            <person name="Flegontova O."/>
            <person name="Gerasimov E."/>
            <person name="Jackson A.P."/>
            <person name="Kelly S."/>
            <person name="Opperdoes F."/>
            <person name="O'Reilly A."/>
            <person name="Votypka J."/>
            <person name="Yurchenko V."/>
            <person name="Lukes J."/>
        </authorList>
    </citation>
    <scope>NUCLEOTIDE SEQUENCE [LARGE SCALE GENOMIC DNA]</scope>
    <source>
        <strain evidence="13">H10</strain>
    </source>
</reference>
<dbReference type="GO" id="GO:0019829">
    <property type="term" value="F:ATPase-coupled monoatomic cation transmembrane transporter activity"/>
    <property type="evidence" value="ECO:0007669"/>
    <property type="project" value="UniProtKB-ARBA"/>
</dbReference>
<feature type="domain" description="Cation-transporting P-type ATPase N-terminal" evidence="12">
    <location>
        <begin position="200"/>
        <end position="275"/>
    </location>
</feature>
<dbReference type="SMART" id="SM00831">
    <property type="entry name" value="Cation_ATPase_N"/>
    <property type="match status" value="1"/>
</dbReference>
<feature type="transmembrane region" description="Helical" evidence="11">
    <location>
        <begin position="279"/>
        <end position="298"/>
    </location>
</feature>
<feature type="compositionally biased region" description="Basic and acidic residues" evidence="10">
    <location>
        <begin position="1"/>
        <end position="10"/>
    </location>
</feature>
<dbReference type="Gene3D" id="2.70.150.10">
    <property type="entry name" value="Calcium-transporting ATPase, cytoplasmic transduction domain A"/>
    <property type="match status" value="1"/>
</dbReference>
<dbReference type="InterPro" id="IPR004014">
    <property type="entry name" value="ATPase_P-typ_cation-transptr_N"/>
</dbReference>
<evidence type="ECO:0000256" key="4">
    <source>
        <dbReference type="ARBA" id="ARBA00022723"/>
    </source>
</evidence>
<dbReference type="InterPro" id="IPR044492">
    <property type="entry name" value="P_typ_ATPase_HD_dom"/>
</dbReference>
<evidence type="ECO:0000256" key="6">
    <source>
        <dbReference type="ARBA" id="ARBA00022840"/>
    </source>
</evidence>
<dbReference type="InterPro" id="IPR023299">
    <property type="entry name" value="ATPase_P-typ_cyto_dom_N"/>
</dbReference>
<evidence type="ECO:0000256" key="7">
    <source>
        <dbReference type="ARBA" id="ARBA00022967"/>
    </source>
</evidence>
<evidence type="ECO:0000313" key="14">
    <source>
        <dbReference type="Proteomes" id="UP000037923"/>
    </source>
</evidence>
<evidence type="ECO:0000256" key="10">
    <source>
        <dbReference type="SAM" id="MobiDB-lite"/>
    </source>
</evidence>
<keyword evidence="4" id="KW-0479">Metal-binding</keyword>
<feature type="region of interest" description="Disordered" evidence="10">
    <location>
        <begin position="1"/>
        <end position="129"/>
    </location>
</feature>
<dbReference type="FunFam" id="2.70.150.10:FF:000016">
    <property type="entry name" value="Calcium-transporting P-type ATPase putative"/>
    <property type="match status" value="1"/>
</dbReference>
<dbReference type="Proteomes" id="UP000037923">
    <property type="component" value="Unassembled WGS sequence"/>
</dbReference>
<feature type="compositionally biased region" description="Low complexity" evidence="10">
    <location>
        <begin position="32"/>
        <end position="66"/>
    </location>
</feature>
<feature type="transmembrane region" description="Helical" evidence="11">
    <location>
        <begin position="1082"/>
        <end position="1100"/>
    </location>
</feature>
<dbReference type="NCBIfam" id="TIGR01494">
    <property type="entry name" value="ATPase_P-type"/>
    <property type="match status" value="3"/>
</dbReference>
<keyword evidence="8 11" id="KW-1133">Transmembrane helix</keyword>
<evidence type="ECO:0000256" key="2">
    <source>
        <dbReference type="ARBA" id="ARBA00022475"/>
    </source>
</evidence>
<dbReference type="VEuPathDB" id="TriTrypDB:LpyrH10_01_3930"/>
<dbReference type="Gene3D" id="1.20.1110.10">
    <property type="entry name" value="Calcium-transporting ATPase, transmembrane domain"/>
    <property type="match status" value="1"/>
</dbReference>
<keyword evidence="6" id="KW-0067">ATP-binding</keyword>
<evidence type="ECO:0000256" key="1">
    <source>
        <dbReference type="ARBA" id="ARBA00004651"/>
    </source>
</evidence>
<dbReference type="GO" id="GO:0005886">
    <property type="term" value="C:plasma membrane"/>
    <property type="evidence" value="ECO:0007669"/>
    <property type="project" value="UniProtKB-SubCell"/>
</dbReference>
<feature type="transmembrane region" description="Helical" evidence="11">
    <location>
        <begin position="1112"/>
        <end position="1134"/>
    </location>
</feature>
<dbReference type="InterPro" id="IPR023214">
    <property type="entry name" value="HAD_sf"/>
</dbReference>
<gene>
    <name evidence="13" type="ORF">ABB37_00393</name>
</gene>
<dbReference type="PROSITE" id="PS00154">
    <property type="entry name" value="ATPASE_E1_E2"/>
    <property type="match status" value="1"/>
</dbReference>
<dbReference type="Pfam" id="PF00122">
    <property type="entry name" value="E1-E2_ATPase"/>
    <property type="match status" value="1"/>
</dbReference>
<feature type="transmembrane region" description="Helical" evidence="11">
    <location>
        <begin position="1043"/>
        <end position="1061"/>
    </location>
</feature>
<dbReference type="PANTHER" id="PTHR42861">
    <property type="entry name" value="CALCIUM-TRANSPORTING ATPASE"/>
    <property type="match status" value="1"/>
</dbReference>
<keyword evidence="9 11" id="KW-0472">Membrane</keyword>
<feature type="transmembrane region" description="Helical" evidence="11">
    <location>
        <begin position="1002"/>
        <end position="1023"/>
    </location>
</feature>
<evidence type="ECO:0000256" key="8">
    <source>
        <dbReference type="ARBA" id="ARBA00022989"/>
    </source>
</evidence>
<proteinExistence type="predicted"/>
<keyword evidence="5" id="KW-0547">Nucleotide-binding</keyword>
<dbReference type="Pfam" id="PF08282">
    <property type="entry name" value="Hydrolase_3"/>
    <property type="match status" value="1"/>
</dbReference>
<dbReference type="Pfam" id="PF00689">
    <property type="entry name" value="Cation_ATPase_C"/>
    <property type="match status" value="1"/>
</dbReference>
<dbReference type="SFLD" id="SFLDG00002">
    <property type="entry name" value="C1.7:_P-type_atpase_like"/>
    <property type="match status" value="1"/>
</dbReference>
<dbReference type="InterPro" id="IPR001757">
    <property type="entry name" value="P_typ_ATPase"/>
</dbReference>
<keyword evidence="3 11" id="KW-0812">Transmembrane</keyword>
<dbReference type="InterPro" id="IPR059000">
    <property type="entry name" value="ATPase_P-type_domA"/>
</dbReference>
<keyword evidence="14" id="KW-1185">Reference proteome</keyword>
<feature type="transmembrane region" description="Helical" evidence="11">
    <location>
        <begin position="255"/>
        <end position="273"/>
    </location>
</feature>
<evidence type="ECO:0000256" key="9">
    <source>
        <dbReference type="ARBA" id="ARBA00023136"/>
    </source>
</evidence>
<name>A0A0M9GAD7_LEPPY</name>
<feature type="compositionally biased region" description="Low complexity" evidence="10">
    <location>
        <begin position="75"/>
        <end position="100"/>
    </location>
</feature>
<dbReference type="InterPro" id="IPR018303">
    <property type="entry name" value="ATPase_P-typ_P_site"/>
</dbReference>
<comment type="subcellular location">
    <subcellularLocation>
        <location evidence="1">Cell membrane</location>
        <topology evidence="1">Multi-pass membrane protein</topology>
    </subcellularLocation>
</comment>
<keyword evidence="2" id="KW-1003">Cell membrane</keyword>
<dbReference type="SUPFAM" id="SSF81653">
    <property type="entry name" value="Calcium ATPase, transduction domain A"/>
    <property type="match status" value="1"/>
</dbReference>
<evidence type="ECO:0000313" key="13">
    <source>
        <dbReference type="EMBL" id="KPA86143.1"/>
    </source>
</evidence>
<dbReference type="GO" id="GO:0046872">
    <property type="term" value="F:metal ion binding"/>
    <property type="evidence" value="ECO:0007669"/>
    <property type="project" value="UniProtKB-KW"/>
</dbReference>
<dbReference type="GeneID" id="26900691"/>
<dbReference type="Pfam" id="PF00690">
    <property type="entry name" value="Cation_ATPase_N"/>
    <property type="match status" value="1"/>
</dbReference>
<accession>A0A0M9GAD7</accession>
<dbReference type="GO" id="GO:0005524">
    <property type="term" value="F:ATP binding"/>
    <property type="evidence" value="ECO:0007669"/>
    <property type="project" value="UniProtKB-KW"/>
</dbReference>
<evidence type="ECO:0000259" key="12">
    <source>
        <dbReference type="SMART" id="SM00831"/>
    </source>
</evidence>
<dbReference type="EMBL" id="LGTL01000001">
    <property type="protein sequence ID" value="KPA86143.1"/>
    <property type="molecule type" value="Genomic_DNA"/>
</dbReference>
<evidence type="ECO:0000256" key="3">
    <source>
        <dbReference type="ARBA" id="ARBA00022692"/>
    </source>
</evidence>
<protein>
    <submittedName>
        <fullName evidence="13">Putative mitochondrial calcium motive P-type ATPase</fullName>
    </submittedName>
</protein>
<evidence type="ECO:0000256" key="11">
    <source>
        <dbReference type="SAM" id="Phobius"/>
    </source>
</evidence>
<comment type="caution">
    <text evidence="13">The sequence shown here is derived from an EMBL/GenBank/DDBJ whole genome shotgun (WGS) entry which is preliminary data.</text>
</comment>
<dbReference type="OMA" id="FGIDDYI"/>
<dbReference type="Gene3D" id="3.40.1110.10">
    <property type="entry name" value="Calcium-transporting ATPase, cytoplasmic domain N"/>
    <property type="match status" value="1"/>
</dbReference>
<dbReference type="GO" id="GO:0098662">
    <property type="term" value="P:inorganic cation transmembrane transport"/>
    <property type="evidence" value="ECO:0007669"/>
    <property type="project" value="UniProtKB-ARBA"/>
</dbReference>
<dbReference type="AlphaFoldDB" id="A0A0M9GAD7"/>